<dbReference type="Proteomes" id="UP000017836">
    <property type="component" value="Unassembled WGS sequence"/>
</dbReference>
<organism evidence="1 2">
    <name type="scientific">Amborella trichopoda</name>
    <dbReference type="NCBI Taxonomy" id="13333"/>
    <lineage>
        <taxon>Eukaryota</taxon>
        <taxon>Viridiplantae</taxon>
        <taxon>Streptophyta</taxon>
        <taxon>Embryophyta</taxon>
        <taxon>Tracheophyta</taxon>
        <taxon>Spermatophyta</taxon>
        <taxon>Magnoliopsida</taxon>
        <taxon>Amborellales</taxon>
        <taxon>Amborellaceae</taxon>
        <taxon>Amborella</taxon>
    </lineage>
</organism>
<protein>
    <submittedName>
        <fullName evidence="1">Uncharacterized protein</fullName>
    </submittedName>
</protein>
<dbReference type="EMBL" id="KI392812">
    <property type="protein sequence ID" value="ERN10580.1"/>
    <property type="molecule type" value="Genomic_DNA"/>
</dbReference>
<dbReference type="Gramene" id="ERN10580">
    <property type="protein sequence ID" value="ERN10580"/>
    <property type="gene ID" value="AMTR_s00028p00095720"/>
</dbReference>
<evidence type="ECO:0000313" key="2">
    <source>
        <dbReference type="Proteomes" id="UP000017836"/>
    </source>
</evidence>
<name>W1PTG7_AMBTC</name>
<dbReference type="HOGENOM" id="CLU_2041185_0_0_1"/>
<sequence>MTPLAIAPVPLSYVTYFYDPRESEETAEADKKYLGCLLKLFQVSLVYFVLREIKRWLKGSQDELWFDDGPLKQVQRVTSIAMVQGKLDGPHVGCQAVYTLKCEQRTQFLNLISSASRSNSW</sequence>
<accession>W1PTG7</accession>
<keyword evidence="2" id="KW-1185">Reference proteome</keyword>
<evidence type="ECO:0000313" key="1">
    <source>
        <dbReference type="EMBL" id="ERN10580.1"/>
    </source>
</evidence>
<reference evidence="2" key="1">
    <citation type="journal article" date="2013" name="Science">
        <title>The Amborella genome and the evolution of flowering plants.</title>
        <authorList>
            <consortium name="Amborella Genome Project"/>
        </authorList>
    </citation>
    <scope>NUCLEOTIDE SEQUENCE [LARGE SCALE GENOMIC DNA]</scope>
</reference>
<dbReference type="AlphaFoldDB" id="W1PTG7"/>
<gene>
    <name evidence="1" type="ORF">AMTR_s00028p00095720</name>
</gene>
<proteinExistence type="predicted"/>